<dbReference type="GO" id="GO:0000977">
    <property type="term" value="F:RNA polymerase II transcription regulatory region sequence-specific DNA binding"/>
    <property type="evidence" value="ECO:0007669"/>
    <property type="project" value="TreeGrafter"/>
</dbReference>
<dbReference type="GO" id="GO:0006357">
    <property type="term" value="P:regulation of transcription by RNA polymerase II"/>
    <property type="evidence" value="ECO:0007669"/>
    <property type="project" value="InterPro"/>
</dbReference>
<dbReference type="PANTHER" id="PTHR13742:SF17">
    <property type="entry name" value="RE32990P-RELATED"/>
    <property type="match status" value="1"/>
</dbReference>
<evidence type="ECO:0000259" key="10">
    <source>
        <dbReference type="SMART" id="SM01367"/>
    </source>
</evidence>
<evidence type="ECO:0008006" key="14">
    <source>
        <dbReference type="Google" id="ProtNLM"/>
    </source>
</evidence>
<dbReference type="EnsemblMetazoa" id="OVOC1765.1">
    <property type="protein sequence ID" value="OVOC1765.1"/>
    <property type="gene ID" value="WBGene00238574"/>
</dbReference>
<feature type="domain" description="Retinoblastoma-associated protein N-terminal" evidence="10">
    <location>
        <begin position="124"/>
        <end position="247"/>
    </location>
</feature>
<evidence type="ECO:0000256" key="2">
    <source>
        <dbReference type="ARBA" id="ARBA00009475"/>
    </source>
</evidence>
<evidence type="ECO:0000256" key="5">
    <source>
        <dbReference type="ARBA" id="ARBA00023163"/>
    </source>
</evidence>
<dbReference type="OMA" id="VYCQSTQ"/>
<accession>A0A8R1TPM9</accession>
<keyword evidence="5" id="KW-0804">Transcription</keyword>
<dbReference type="GO" id="GO:0005667">
    <property type="term" value="C:transcription regulator complex"/>
    <property type="evidence" value="ECO:0007669"/>
    <property type="project" value="TreeGrafter"/>
</dbReference>
<dbReference type="Proteomes" id="UP000024404">
    <property type="component" value="Unassembled WGS sequence"/>
</dbReference>
<name>A0A8R1TPM9_ONCVO</name>
<reference evidence="13" key="1">
    <citation type="submission" date="2013-10" db="EMBL/GenBank/DDBJ databases">
        <title>Genome sequencing of Onchocerca volvulus.</title>
        <authorList>
            <person name="Cotton J."/>
            <person name="Tsai J."/>
            <person name="Stanley E."/>
            <person name="Tracey A."/>
            <person name="Holroyd N."/>
            <person name="Lustigman S."/>
            <person name="Berriman M."/>
        </authorList>
    </citation>
    <scope>NUCLEOTIDE SEQUENCE</scope>
</reference>
<sequence length="967" mass="110089">MPGKDTSDGAWVLGCSVSLGSTGESRELPVVSYMAEDSDIKSETFIKSPSAGQSEIADKSQLNPTTAFLDICKQLDPEINEDFVEKAWKQYDTIEKQYVLEGKQLTWYACAVYLSMWQGNPLERVVPKKYSLSEILRICKISVLEFFEKVTKWVEMVNGPRRLKDHISRVQSSLAVVAVVFKKLLPIFRKIFAPPCSNDDNTKGLNCKKLFALIWTLFIVMRKQFNSDDLMNSFHLLLCTVDFVFQDLRRSELTCLLDGDFINAIEMQPEEDSILEILCQIFEGVVLDAKHFRTHCWLPRIRRMSEEKAIEANKDLTNFVANEFINKKKLDSMYEELIVKRGEMDERMFLPADISVVFDEAYDECAVQRLRRSEDGDNLVDADMLLRLSTQSCLERLQDQRQQRTPLSGRGYVISAEQYCPATPIAASLYNASKLEALLQDNYRRLDVEVESILCHSCQDPLGKIMNIVSQLSERLEEVVENEGQSEGANYDTTFREMFAVRKSNTECLFFRFLHKIALSEKDRLGSGSIVKLSAVLLRNDFLKALYVCALQLVLFTYESIREFPWSLEIMRLPSIHFYKVIELIIRADSSLSREMVKHLNKVEERVLEEFAWSLDSPLWPSLQRRVDGVPSSQAVSLETVEGYSMRQPSLSQRYTLSPMKPLAAKRRLEFDDSDSSCVAAKRRAPDVENPTPTSPTLLFFRKALIVYYLAAVRLRDLCERVRLDEKGRQRAWTLFEHVLRAETSLMAGRHLDQNLMCCLYVVAKIGQQNISFHDIMYHYRHQPQAASRVYRRVLVESTSSPPIILDDGASHDSVGSASGDKFRSDSSVSGAITGSGTATPEHQNVEYIDLIKYYNQFFIARVKSFVQKLQPGFAESGVSLLSIPVVQCNRLSPQRSVSDRITVTPMPSSLPSSPSRPYRYIFDKTPVKELNSINLIMHSAGRTIPQLASGGFHQGSYRNLVARTIS</sequence>
<keyword evidence="6" id="KW-0539">Nucleus</keyword>
<dbReference type="SMART" id="SM01367">
    <property type="entry name" value="DUF3452"/>
    <property type="match status" value="1"/>
</dbReference>
<dbReference type="GO" id="GO:0005634">
    <property type="term" value="C:nucleus"/>
    <property type="evidence" value="ECO:0007669"/>
    <property type="project" value="UniProtKB-SubCell"/>
</dbReference>
<evidence type="ECO:0000259" key="11">
    <source>
        <dbReference type="SMART" id="SM01368"/>
    </source>
</evidence>
<feature type="region of interest" description="Disordered" evidence="8">
    <location>
        <begin position="806"/>
        <end position="827"/>
    </location>
</feature>
<comment type="similarity">
    <text evidence="2">Belongs to the retinoblastoma protein (RB) family.</text>
</comment>
<dbReference type="Gene3D" id="1.10.472.10">
    <property type="entry name" value="Cyclin-like"/>
    <property type="match status" value="2"/>
</dbReference>
<evidence type="ECO:0000313" key="12">
    <source>
        <dbReference type="EnsemblMetazoa" id="OVOC1765.1"/>
    </source>
</evidence>
<dbReference type="Pfam" id="PF01857">
    <property type="entry name" value="RB_B"/>
    <property type="match status" value="1"/>
</dbReference>
<dbReference type="InterPro" id="IPR013763">
    <property type="entry name" value="Cyclin-like_dom"/>
</dbReference>
<keyword evidence="3" id="KW-0678">Repressor</keyword>
<evidence type="ECO:0000256" key="1">
    <source>
        <dbReference type="ARBA" id="ARBA00004123"/>
    </source>
</evidence>
<evidence type="ECO:0000256" key="4">
    <source>
        <dbReference type="ARBA" id="ARBA00023015"/>
    </source>
</evidence>
<dbReference type="Gene3D" id="1.10.472.140">
    <property type="match status" value="1"/>
</dbReference>
<dbReference type="GO" id="GO:0030154">
    <property type="term" value="P:cell differentiation"/>
    <property type="evidence" value="ECO:0007669"/>
    <property type="project" value="TreeGrafter"/>
</dbReference>
<dbReference type="InterPro" id="IPR002719">
    <property type="entry name" value="RB_B"/>
</dbReference>
<comment type="subcellular location">
    <subcellularLocation>
        <location evidence="1">Nucleus</location>
    </subcellularLocation>
</comment>
<evidence type="ECO:0000256" key="7">
    <source>
        <dbReference type="ARBA" id="ARBA00023306"/>
    </source>
</evidence>
<keyword evidence="13" id="KW-1185">Reference proteome</keyword>
<dbReference type="SMART" id="SM01368">
    <property type="entry name" value="RB_A"/>
    <property type="match status" value="1"/>
</dbReference>
<dbReference type="EMBL" id="CMVM020000052">
    <property type="status" value="NOT_ANNOTATED_CDS"/>
    <property type="molecule type" value="Genomic_DNA"/>
</dbReference>
<feature type="domain" description="Cyclin-like" evidence="9">
    <location>
        <begin position="713"/>
        <end position="796"/>
    </location>
</feature>
<keyword evidence="7" id="KW-0131">Cell cycle</keyword>
<evidence type="ECO:0000256" key="8">
    <source>
        <dbReference type="SAM" id="MobiDB-lite"/>
    </source>
</evidence>
<dbReference type="InterPro" id="IPR036915">
    <property type="entry name" value="Cyclin-like_sf"/>
</dbReference>
<dbReference type="AlphaFoldDB" id="A0A8R1TPM9"/>
<keyword evidence="4" id="KW-0805">Transcription regulation</keyword>
<dbReference type="InterPro" id="IPR002720">
    <property type="entry name" value="RB_A"/>
</dbReference>
<dbReference type="PANTHER" id="PTHR13742">
    <property type="entry name" value="RETINOBLASTOMA-ASSOCIATED PROTEIN RB -RELATED"/>
    <property type="match status" value="1"/>
</dbReference>
<dbReference type="InterPro" id="IPR024599">
    <property type="entry name" value="RB_N"/>
</dbReference>
<organism evidence="12 13">
    <name type="scientific">Onchocerca volvulus</name>
    <dbReference type="NCBI Taxonomy" id="6282"/>
    <lineage>
        <taxon>Eukaryota</taxon>
        <taxon>Metazoa</taxon>
        <taxon>Ecdysozoa</taxon>
        <taxon>Nematoda</taxon>
        <taxon>Chromadorea</taxon>
        <taxon>Rhabditida</taxon>
        <taxon>Spirurina</taxon>
        <taxon>Spiruromorpha</taxon>
        <taxon>Filarioidea</taxon>
        <taxon>Onchocercidae</taxon>
        <taxon>Onchocerca</taxon>
    </lineage>
</organism>
<dbReference type="InterPro" id="IPR028309">
    <property type="entry name" value="RB_fam"/>
</dbReference>
<proteinExistence type="inferred from homology"/>
<dbReference type="Pfam" id="PF11934">
    <property type="entry name" value="DUF3452"/>
    <property type="match status" value="1"/>
</dbReference>
<evidence type="ECO:0000313" key="13">
    <source>
        <dbReference type="Proteomes" id="UP000024404"/>
    </source>
</evidence>
<evidence type="ECO:0000256" key="3">
    <source>
        <dbReference type="ARBA" id="ARBA00022491"/>
    </source>
</evidence>
<dbReference type="GO" id="GO:2000134">
    <property type="term" value="P:negative regulation of G1/S transition of mitotic cell cycle"/>
    <property type="evidence" value="ECO:0007669"/>
    <property type="project" value="TreeGrafter"/>
</dbReference>
<evidence type="ECO:0000256" key="6">
    <source>
        <dbReference type="ARBA" id="ARBA00023242"/>
    </source>
</evidence>
<feature type="domain" description="Retinoblastoma-associated protein A-box" evidence="11">
    <location>
        <begin position="423"/>
        <end position="623"/>
    </location>
</feature>
<protein>
    <recommendedName>
        <fullName evidence="14">Retinoblastoma-associated protein A-box domain-containing protein</fullName>
    </recommendedName>
</protein>
<dbReference type="SUPFAM" id="SSF47954">
    <property type="entry name" value="Cyclin-like"/>
    <property type="match status" value="2"/>
</dbReference>
<dbReference type="SMART" id="SM00385">
    <property type="entry name" value="CYCLIN"/>
    <property type="match status" value="1"/>
</dbReference>
<reference evidence="12" key="2">
    <citation type="submission" date="2022-06" db="UniProtKB">
        <authorList>
            <consortium name="EnsemblMetazoa"/>
        </authorList>
    </citation>
    <scope>IDENTIFICATION</scope>
</reference>
<dbReference type="GO" id="GO:0000785">
    <property type="term" value="C:chromatin"/>
    <property type="evidence" value="ECO:0007669"/>
    <property type="project" value="TreeGrafter"/>
</dbReference>
<dbReference type="Pfam" id="PF01858">
    <property type="entry name" value="RB_A"/>
    <property type="match status" value="1"/>
</dbReference>
<evidence type="ECO:0000259" key="9">
    <source>
        <dbReference type="SMART" id="SM00385"/>
    </source>
</evidence>